<dbReference type="EMBL" id="JARKHS020018651">
    <property type="protein sequence ID" value="KAK8772228.1"/>
    <property type="molecule type" value="Genomic_DNA"/>
</dbReference>
<evidence type="ECO:0000313" key="1">
    <source>
        <dbReference type="EMBL" id="KAK8772228.1"/>
    </source>
</evidence>
<dbReference type="AlphaFoldDB" id="A0AAQ4ECB3"/>
<evidence type="ECO:0000313" key="2">
    <source>
        <dbReference type="Proteomes" id="UP001321473"/>
    </source>
</evidence>
<reference evidence="1 2" key="1">
    <citation type="journal article" date="2023" name="Arcadia Sci">
        <title>De novo assembly of a long-read Amblyomma americanum tick genome.</title>
        <authorList>
            <person name="Chou S."/>
            <person name="Poskanzer K.E."/>
            <person name="Rollins M."/>
            <person name="Thuy-Boun P.S."/>
        </authorList>
    </citation>
    <scope>NUCLEOTIDE SEQUENCE [LARGE SCALE GENOMIC DNA]</scope>
    <source>
        <strain evidence="1">F_SG_1</strain>
        <tissue evidence="1">Salivary glands</tissue>
    </source>
</reference>
<dbReference type="Proteomes" id="UP001321473">
    <property type="component" value="Unassembled WGS sequence"/>
</dbReference>
<organism evidence="1 2">
    <name type="scientific">Amblyomma americanum</name>
    <name type="common">Lone star tick</name>
    <dbReference type="NCBI Taxonomy" id="6943"/>
    <lineage>
        <taxon>Eukaryota</taxon>
        <taxon>Metazoa</taxon>
        <taxon>Ecdysozoa</taxon>
        <taxon>Arthropoda</taxon>
        <taxon>Chelicerata</taxon>
        <taxon>Arachnida</taxon>
        <taxon>Acari</taxon>
        <taxon>Parasitiformes</taxon>
        <taxon>Ixodida</taxon>
        <taxon>Ixodoidea</taxon>
        <taxon>Ixodidae</taxon>
        <taxon>Amblyomminae</taxon>
        <taxon>Amblyomma</taxon>
    </lineage>
</organism>
<name>A0AAQ4ECB3_AMBAM</name>
<protein>
    <submittedName>
        <fullName evidence="1">Uncharacterized protein</fullName>
    </submittedName>
</protein>
<proteinExistence type="predicted"/>
<comment type="caution">
    <text evidence="1">The sequence shown here is derived from an EMBL/GenBank/DDBJ whole genome shotgun (WGS) entry which is preliminary data.</text>
</comment>
<sequence>MTASTVRGFHRCTGFLTRPRRPVPQRCHLRRRSLSLHPTYYFIPLPGSARLRTTSPCDVQLTRTSGRNLDKFIA</sequence>
<gene>
    <name evidence="1" type="ORF">V5799_024529</name>
</gene>
<accession>A0AAQ4ECB3</accession>
<keyword evidence="2" id="KW-1185">Reference proteome</keyword>